<dbReference type="Proteomes" id="UP000199287">
    <property type="component" value="Unassembled WGS sequence"/>
</dbReference>
<dbReference type="RefSeq" id="WP_093368844.1">
    <property type="nucleotide sequence ID" value="NZ_FOQA01000001.1"/>
</dbReference>
<protein>
    <recommendedName>
        <fullName evidence="3">DUF177 domain-containing protein</fullName>
    </recommendedName>
</protein>
<sequence>MFPLADFLRSRENSLEYLYAYHMPKLDYHGDPVSFQQPIEASVQLVKIQDEIIMNLEMIVTITMNCARCLDLVRQSEKVKKSFQLVDKSQQYSFVDSEWNEEIIYYSNNQLDLESVVHEQIMLTIPLKLLCCNGCQGICSRCGKESKGGECRCSNMVATTEIDPRLAKLKDWYQKE</sequence>
<gene>
    <name evidence="1" type="ORF">SAMN05192551_101288</name>
</gene>
<evidence type="ECO:0000313" key="2">
    <source>
        <dbReference type="Proteomes" id="UP000199287"/>
    </source>
</evidence>
<name>A0A1I3ANK6_9FIRM</name>
<dbReference type="EMBL" id="FOQA01000001">
    <property type="protein sequence ID" value="SFH50911.1"/>
    <property type="molecule type" value="Genomic_DNA"/>
</dbReference>
<dbReference type="Pfam" id="PF02620">
    <property type="entry name" value="YceD"/>
    <property type="match status" value="1"/>
</dbReference>
<evidence type="ECO:0000313" key="1">
    <source>
        <dbReference type="EMBL" id="SFH50911.1"/>
    </source>
</evidence>
<keyword evidence="2" id="KW-1185">Reference proteome</keyword>
<proteinExistence type="predicted"/>
<dbReference type="STRING" id="69895.SAMN05192551_101288"/>
<accession>A0A1I3ANK6</accession>
<organism evidence="1 2">
    <name type="scientific">Tindallia magadiensis</name>
    <dbReference type="NCBI Taxonomy" id="69895"/>
    <lineage>
        <taxon>Bacteria</taxon>
        <taxon>Bacillati</taxon>
        <taxon>Bacillota</taxon>
        <taxon>Clostridia</taxon>
        <taxon>Peptostreptococcales</taxon>
        <taxon>Tindalliaceae</taxon>
        <taxon>Tindallia</taxon>
    </lineage>
</organism>
<dbReference type="OrthoDB" id="9790372at2"/>
<dbReference type="AlphaFoldDB" id="A0A1I3ANK6"/>
<evidence type="ECO:0008006" key="3">
    <source>
        <dbReference type="Google" id="ProtNLM"/>
    </source>
</evidence>
<dbReference type="InterPro" id="IPR003772">
    <property type="entry name" value="YceD"/>
</dbReference>
<reference evidence="2" key="1">
    <citation type="submission" date="2016-10" db="EMBL/GenBank/DDBJ databases">
        <authorList>
            <person name="Varghese N."/>
            <person name="Submissions S."/>
        </authorList>
    </citation>
    <scope>NUCLEOTIDE SEQUENCE [LARGE SCALE GENOMIC DNA]</scope>
    <source>
        <strain evidence="2">Z-7934</strain>
    </source>
</reference>